<gene>
    <name evidence="1" type="ORF">ILEXP_LOCUS33662</name>
</gene>
<reference evidence="1 2" key="1">
    <citation type="submission" date="2024-02" db="EMBL/GenBank/DDBJ databases">
        <authorList>
            <person name="Vignale AGUSTIN F."/>
            <person name="Sosa J E."/>
            <person name="Modenutti C."/>
        </authorList>
    </citation>
    <scope>NUCLEOTIDE SEQUENCE [LARGE SCALE GENOMIC DNA]</scope>
</reference>
<keyword evidence="2" id="KW-1185">Reference proteome</keyword>
<protein>
    <submittedName>
        <fullName evidence="1">Uncharacterized protein</fullName>
    </submittedName>
</protein>
<proteinExistence type="predicted"/>
<evidence type="ECO:0000313" key="2">
    <source>
        <dbReference type="Proteomes" id="UP001642360"/>
    </source>
</evidence>
<evidence type="ECO:0000313" key="1">
    <source>
        <dbReference type="EMBL" id="CAK9164530.1"/>
    </source>
</evidence>
<dbReference type="EMBL" id="CAUOFW020004228">
    <property type="protein sequence ID" value="CAK9164530.1"/>
    <property type="molecule type" value="Genomic_DNA"/>
</dbReference>
<comment type="caution">
    <text evidence="1">The sequence shown here is derived from an EMBL/GenBank/DDBJ whole genome shotgun (WGS) entry which is preliminary data.</text>
</comment>
<dbReference type="AlphaFoldDB" id="A0ABC8T5T6"/>
<accession>A0ABC8T5T6</accession>
<name>A0ABC8T5T6_9AQUA</name>
<sequence length="70" mass="7195">VKSKTCLLRRRGSCRKAGGKAIIGAVPLNWGPDRPFLPLPSKGEGPPCSLNIRIATSGGAGTKGPNGLRS</sequence>
<dbReference type="Proteomes" id="UP001642360">
    <property type="component" value="Unassembled WGS sequence"/>
</dbReference>
<organism evidence="1 2">
    <name type="scientific">Ilex paraguariensis</name>
    <name type="common">yerba mate</name>
    <dbReference type="NCBI Taxonomy" id="185542"/>
    <lineage>
        <taxon>Eukaryota</taxon>
        <taxon>Viridiplantae</taxon>
        <taxon>Streptophyta</taxon>
        <taxon>Embryophyta</taxon>
        <taxon>Tracheophyta</taxon>
        <taxon>Spermatophyta</taxon>
        <taxon>Magnoliopsida</taxon>
        <taxon>eudicotyledons</taxon>
        <taxon>Gunneridae</taxon>
        <taxon>Pentapetalae</taxon>
        <taxon>asterids</taxon>
        <taxon>campanulids</taxon>
        <taxon>Aquifoliales</taxon>
        <taxon>Aquifoliaceae</taxon>
        <taxon>Ilex</taxon>
    </lineage>
</organism>
<feature type="non-terminal residue" evidence="1">
    <location>
        <position position="1"/>
    </location>
</feature>